<accession>A0A5A7TYH1</accession>
<evidence type="ECO:0000313" key="3">
    <source>
        <dbReference type="Proteomes" id="UP000321393"/>
    </source>
</evidence>
<comment type="caution">
    <text evidence="2">The sequence shown here is derived from an EMBL/GenBank/DDBJ whole genome shotgun (WGS) entry which is preliminary data.</text>
</comment>
<name>A0A5A7TYH1_CUCMM</name>
<protein>
    <submittedName>
        <fullName evidence="2">Uncharacterized protein</fullName>
    </submittedName>
</protein>
<proteinExistence type="predicted"/>
<feature type="region of interest" description="Disordered" evidence="1">
    <location>
        <begin position="1"/>
        <end position="46"/>
    </location>
</feature>
<evidence type="ECO:0000256" key="1">
    <source>
        <dbReference type="SAM" id="MobiDB-lite"/>
    </source>
</evidence>
<dbReference type="Proteomes" id="UP000321393">
    <property type="component" value="Unassembled WGS sequence"/>
</dbReference>
<dbReference type="EMBL" id="SSTE01013514">
    <property type="protein sequence ID" value="KAA0047026.1"/>
    <property type="molecule type" value="Genomic_DNA"/>
</dbReference>
<reference evidence="2 3" key="1">
    <citation type="submission" date="2019-08" db="EMBL/GenBank/DDBJ databases">
        <title>Draft genome sequences of two oriental melons (Cucumis melo L. var makuwa).</title>
        <authorList>
            <person name="Kwon S.-Y."/>
        </authorList>
    </citation>
    <scope>NUCLEOTIDE SEQUENCE [LARGE SCALE GENOMIC DNA]</scope>
    <source>
        <strain evidence="3">cv. SW 3</strain>
        <tissue evidence="2">Leaf</tissue>
    </source>
</reference>
<dbReference type="AlphaFoldDB" id="A0A5A7TYH1"/>
<dbReference type="OrthoDB" id="1749520at2759"/>
<gene>
    <name evidence="2" type="ORF">E6C27_scaffold829G00090</name>
</gene>
<sequence length="109" mass="11815">MAVIDQIPTKFSVPRSPGPKGSSAQLPTPPGIALSEPSQEWPGQKDSVIGTETTYALVKENHLDRIRVNKNVDKCGTAGRDPSTARLNNRTLVIGIDAGRKLEFDDSCW</sequence>
<organism evidence="2 3">
    <name type="scientific">Cucumis melo var. makuwa</name>
    <name type="common">Oriental melon</name>
    <dbReference type="NCBI Taxonomy" id="1194695"/>
    <lineage>
        <taxon>Eukaryota</taxon>
        <taxon>Viridiplantae</taxon>
        <taxon>Streptophyta</taxon>
        <taxon>Embryophyta</taxon>
        <taxon>Tracheophyta</taxon>
        <taxon>Spermatophyta</taxon>
        <taxon>Magnoliopsida</taxon>
        <taxon>eudicotyledons</taxon>
        <taxon>Gunneridae</taxon>
        <taxon>Pentapetalae</taxon>
        <taxon>rosids</taxon>
        <taxon>fabids</taxon>
        <taxon>Cucurbitales</taxon>
        <taxon>Cucurbitaceae</taxon>
        <taxon>Benincaseae</taxon>
        <taxon>Cucumis</taxon>
    </lineage>
</organism>
<evidence type="ECO:0000313" key="2">
    <source>
        <dbReference type="EMBL" id="KAA0047026.1"/>
    </source>
</evidence>